<evidence type="ECO:0000259" key="1">
    <source>
        <dbReference type="PROSITE" id="PS50181"/>
    </source>
</evidence>
<dbReference type="PANTHER" id="PTHR31639:SF42">
    <property type="entry name" value="OS02G0160200 PROTEIN"/>
    <property type="match status" value="1"/>
</dbReference>
<reference evidence="2 3" key="1">
    <citation type="journal article" date="2013" name="Proc. Natl. Acad. Sci. U.S.A.">
        <title>Fine-scale variation in meiotic recombination in Mimulus inferred from population shotgun sequencing.</title>
        <authorList>
            <person name="Hellsten U."/>
            <person name="Wright K.M."/>
            <person name="Jenkins J."/>
            <person name="Shu S."/>
            <person name="Yuan Y."/>
            <person name="Wessler S.R."/>
            <person name="Schmutz J."/>
            <person name="Willis J.H."/>
            <person name="Rokhsar D.S."/>
        </authorList>
    </citation>
    <scope>NUCLEOTIDE SEQUENCE [LARGE SCALE GENOMIC DNA]</scope>
    <source>
        <strain evidence="3">cv. DUN x IM62</strain>
    </source>
</reference>
<proteinExistence type="predicted"/>
<dbReference type="PROSITE" id="PS50181">
    <property type="entry name" value="FBOX"/>
    <property type="match status" value="1"/>
</dbReference>
<dbReference type="Gene3D" id="3.80.10.10">
    <property type="entry name" value="Ribonuclease Inhibitor"/>
    <property type="match status" value="1"/>
</dbReference>
<accession>A0A022QN81</accession>
<gene>
    <name evidence="2" type="ORF">MIMGU_mgv1a005913mg</name>
</gene>
<dbReference type="EMBL" id="KI631110">
    <property type="protein sequence ID" value="EYU30162.1"/>
    <property type="molecule type" value="Genomic_DNA"/>
</dbReference>
<keyword evidence="3" id="KW-1185">Reference proteome</keyword>
<dbReference type="InterPro" id="IPR053781">
    <property type="entry name" value="F-box_AtFBL13-like"/>
</dbReference>
<dbReference type="InterPro" id="IPR055411">
    <property type="entry name" value="LRR_FXL15/At3g58940/PEG3-like"/>
</dbReference>
<evidence type="ECO:0000313" key="2">
    <source>
        <dbReference type="EMBL" id="EYU30162.1"/>
    </source>
</evidence>
<evidence type="ECO:0000313" key="3">
    <source>
        <dbReference type="Proteomes" id="UP000030748"/>
    </source>
</evidence>
<dbReference type="Pfam" id="PF24758">
    <property type="entry name" value="LRR_At5g56370"/>
    <property type="match status" value="1"/>
</dbReference>
<dbReference type="Pfam" id="PF00646">
    <property type="entry name" value="F-box"/>
    <property type="match status" value="1"/>
</dbReference>
<dbReference type="CDD" id="cd22160">
    <property type="entry name" value="F-box_AtFBL13-like"/>
    <property type="match status" value="1"/>
</dbReference>
<dbReference type="SUPFAM" id="SSF81383">
    <property type="entry name" value="F-box domain"/>
    <property type="match status" value="1"/>
</dbReference>
<dbReference type="AlphaFoldDB" id="A0A022QN81"/>
<protein>
    <recommendedName>
        <fullName evidence="1">F-box domain-containing protein</fullName>
    </recommendedName>
</protein>
<dbReference type="PANTHER" id="PTHR31639">
    <property type="entry name" value="F-BOX PROTEIN-LIKE"/>
    <property type="match status" value="1"/>
</dbReference>
<dbReference type="InterPro" id="IPR001810">
    <property type="entry name" value="F-box_dom"/>
</dbReference>
<name>A0A022QN81_ERYGU</name>
<dbReference type="SUPFAM" id="SSF52058">
    <property type="entry name" value="L domain-like"/>
    <property type="match status" value="1"/>
</dbReference>
<dbReference type="InterPro" id="IPR036047">
    <property type="entry name" value="F-box-like_dom_sf"/>
</dbReference>
<dbReference type="Proteomes" id="UP000030748">
    <property type="component" value="Unassembled WGS sequence"/>
</dbReference>
<feature type="domain" description="F-box" evidence="1">
    <location>
        <begin position="13"/>
        <end position="61"/>
    </location>
</feature>
<organism evidence="2 3">
    <name type="scientific">Erythranthe guttata</name>
    <name type="common">Yellow monkey flower</name>
    <name type="synonym">Mimulus guttatus</name>
    <dbReference type="NCBI Taxonomy" id="4155"/>
    <lineage>
        <taxon>Eukaryota</taxon>
        <taxon>Viridiplantae</taxon>
        <taxon>Streptophyta</taxon>
        <taxon>Embryophyta</taxon>
        <taxon>Tracheophyta</taxon>
        <taxon>Spermatophyta</taxon>
        <taxon>Magnoliopsida</taxon>
        <taxon>eudicotyledons</taxon>
        <taxon>Gunneridae</taxon>
        <taxon>Pentapetalae</taxon>
        <taxon>asterids</taxon>
        <taxon>lamiids</taxon>
        <taxon>Lamiales</taxon>
        <taxon>Phrymaceae</taxon>
        <taxon>Erythranthe</taxon>
    </lineage>
</organism>
<dbReference type="InterPro" id="IPR032675">
    <property type="entry name" value="LRR_dom_sf"/>
</dbReference>
<sequence length="465" mass="53925">MKRAKEEEGSISMDRISSLPKEILQRILYLLTQEEATGTSILSKSWRHVWRTRPNLVLSDADYFKDKGQEFLSVVDETLQGYLDQGVCLEEIHLCMSNHVSVPLLEKWIPRLEPMGVHDFRLYVISRREVGEIVDIPVVFEAEPLTLLFVFNCDLGRNVPENIRFVRLQVLHLKNVVIEQEIFDKIASSCGSLTDMWFEECKGLTNINKDECMIEVGAPSLEMVKIYGSRIRFLGHEFCNLKSLCIANAVLSSDLVEESQVFFIDAPNMEVYEYTGPVIPYVSFAPTSGKSTLRLYMRDDDAEDAQSWFLRLSKLLQGLRKSEICLKIFHLARFDLRIEEGILMRDAISGGNKPVVVENFILEINHFSAFPFVLNGLFCICRPKNVTPHRSCYKETELEELSEFFRKIKKMIDSGNREIWRDLEGLTVERFNRVQQEWQPVINVAKLPESMFKEFRVRLKWSDRD</sequence>